<proteinExistence type="predicted"/>
<protein>
    <recommendedName>
        <fullName evidence="4">MobA protein</fullName>
    </recommendedName>
</protein>
<comment type="caution">
    <text evidence="2">The sequence shown here is derived from an EMBL/GenBank/DDBJ whole genome shotgun (WGS) entry which is preliminary data.</text>
</comment>
<feature type="compositionally biased region" description="Basic residues" evidence="1">
    <location>
        <begin position="7"/>
        <end position="16"/>
    </location>
</feature>
<dbReference type="AlphaFoldDB" id="I9U2T6"/>
<reference evidence="2 3" key="1">
    <citation type="submission" date="2012-02" db="EMBL/GenBank/DDBJ databases">
        <title>The Genome Sequence of Bacteroides vulgatus CL09T03C04.</title>
        <authorList>
            <consortium name="The Broad Institute Genome Sequencing Platform"/>
            <person name="Earl A."/>
            <person name="Ward D."/>
            <person name="Feldgarden M."/>
            <person name="Gevers D."/>
            <person name="Zitomersky N.L."/>
            <person name="Coyne M.J."/>
            <person name="Comstock L.E."/>
            <person name="Young S.K."/>
            <person name="Zeng Q."/>
            <person name="Gargeya S."/>
            <person name="Fitzgerald M."/>
            <person name="Haas B."/>
            <person name="Abouelleil A."/>
            <person name="Alvarado L."/>
            <person name="Arachchi H.M."/>
            <person name="Berlin A."/>
            <person name="Chapman S.B."/>
            <person name="Gearin G."/>
            <person name="Goldberg J."/>
            <person name="Griggs A."/>
            <person name="Gujja S."/>
            <person name="Hansen M."/>
            <person name="Heiman D."/>
            <person name="Howarth C."/>
            <person name="Larimer J."/>
            <person name="Lui A."/>
            <person name="MacDonald P.J.P."/>
            <person name="McCowen C."/>
            <person name="Montmayeur A."/>
            <person name="Murphy C."/>
            <person name="Neiman D."/>
            <person name="Pearson M."/>
            <person name="Priest M."/>
            <person name="Roberts A."/>
            <person name="Saif S."/>
            <person name="Shea T."/>
            <person name="Sisk P."/>
            <person name="Stolte C."/>
            <person name="Sykes S."/>
            <person name="Wortman J."/>
            <person name="Nusbaum C."/>
            <person name="Birren B."/>
        </authorList>
    </citation>
    <scope>NUCLEOTIDE SEQUENCE [LARGE SCALE GENOMIC DNA]</scope>
    <source>
        <strain evidence="2 3">CL09T03C04</strain>
    </source>
</reference>
<dbReference type="Proteomes" id="UP000004219">
    <property type="component" value="Unassembled WGS sequence"/>
</dbReference>
<keyword evidence="3" id="KW-1185">Reference proteome</keyword>
<evidence type="ECO:0000313" key="2">
    <source>
        <dbReference type="EMBL" id="EIY76481.1"/>
    </source>
</evidence>
<dbReference type="HOGENOM" id="CLU_1335343_0_0_10"/>
<accession>I9U2T6</accession>
<sequence>MEENNNRKTRKSAGRKSKSDPAVYRYGIKLNSRENAQFELSFQKSGMAYRARFIKSVLVNREIKVVRIDKAAIDYYVPLTNFYHQFQTIGNNYNQTVKAIKYNFGEKRAYILLRNLEKATIDLKVLGKRIIMLTREFEEICRVICMIMNVCSESDRNGNEKIEYSTKDSNNRRGGVVGNSCLAFKTSCFHNVYYKPTLFPRVVFI</sequence>
<dbReference type="EMBL" id="AGXZ01000021">
    <property type="protein sequence ID" value="EIY76481.1"/>
    <property type="molecule type" value="Genomic_DNA"/>
</dbReference>
<dbReference type="PATRIC" id="fig|997891.3.peg.3081"/>
<dbReference type="InterPro" id="IPR045788">
    <property type="entry name" value="MobC_2"/>
</dbReference>
<feature type="region of interest" description="Disordered" evidence="1">
    <location>
        <begin position="1"/>
        <end position="20"/>
    </location>
</feature>
<evidence type="ECO:0000256" key="1">
    <source>
        <dbReference type="SAM" id="MobiDB-lite"/>
    </source>
</evidence>
<dbReference type="Pfam" id="PF19514">
    <property type="entry name" value="MobC_2"/>
    <property type="match status" value="1"/>
</dbReference>
<name>I9U2T6_PHOVU</name>
<evidence type="ECO:0000313" key="3">
    <source>
        <dbReference type="Proteomes" id="UP000004219"/>
    </source>
</evidence>
<gene>
    <name evidence="2" type="ORF">HMPREF1058_02919</name>
</gene>
<dbReference type="NCBIfam" id="NF041324">
    <property type="entry name" value="Bacteroid_MobA"/>
    <property type="match status" value="1"/>
</dbReference>
<evidence type="ECO:0008006" key="4">
    <source>
        <dbReference type="Google" id="ProtNLM"/>
    </source>
</evidence>
<organism evidence="2 3">
    <name type="scientific">Phocaeicola vulgatus CL09T03C04</name>
    <dbReference type="NCBI Taxonomy" id="997891"/>
    <lineage>
        <taxon>Bacteria</taxon>
        <taxon>Pseudomonadati</taxon>
        <taxon>Bacteroidota</taxon>
        <taxon>Bacteroidia</taxon>
        <taxon>Bacteroidales</taxon>
        <taxon>Bacteroidaceae</taxon>
        <taxon>Phocaeicola</taxon>
    </lineage>
</organism>